<evidence type="ECO:0000256" key="1">
    <source>
        <dbReference type="ARBA" id="ARBA00004196"/>
    </source>
</evidence>
<keyword evidence="5" id="KW-0349">Heme</keyword>
<feature type="domain" description="Cytochrome c" evidence="7">
    <location>
        <begin position="225"/>
        <end position="356"/>
    </location>
</feature>
<keyword evidence="4 5" id="KW-0408">Iron</keyword>
<keyword evidence="6" id="KW-0732">Signal</keyword>
<dbReference type="PANTHER" id="PTHR30600">
    <property type="entry name" value="CYTOCHROME C PEROXIDASE-RELATED"/>
    <property type="match status" value="1"/>
</dbReference>
<dbReference type="InterPro" id="IPR004852">
    <property type="entry name" value="Di-haem_cyt_c_peroxidsae"/>
</dbReference>
<dbReference type="GO" id="GO:0004601">
    <property type="term" value="F:peroxidase activity"/>
    <property type="evidence" value="ECO:0007669"/>
    <property type="project" value="UniProtKB-KW"/>
</dbReference>
<dbReference type="InterPro" id="IPR009056">
    <property type="entry name" value="Cyt_c-like_dom"/>
</dbReference>
<gene>
    <name evidence="8" type="ORF">KXJ70_15125</name>
</gene>
<protein>
    <submittedName>
        <fullName evidence="8">Cytochrome-c peroxidase</fullName>
    </submittedName>
</protein>
<comment type="subcellular location">
    <subcellularLocation>
        <location evidence="1">Cell envelope</location>
    </subcellularLocation>
</comment>
<evidence type="ECO:0000256" key="6">
    <source>
        <dbReference type="SAM" id="SignalP"/>
    </source>
</evidence>
<evidence type="ECO:0000313" key="9">
    <source>
        <dbReference type="Proteomes" id="UP001166291"/>
    </source>
</evidence>
<organism evidence="8 9">
    <name type="scientific">Zhongshania aquimaris</name>
    <dbReference type="NCBI Taxonomy" id="2857107"/>
    <lineage>
        <taxon>Bacteria</taxon>
        <taxon>Pseudomonadati</taxon>
        <taxon>Pseudomonadota</taxon>
        <taxon>Gammaproteobacteria</taxon>
        <taxon>Cellvibrionales</taxon>
        <taxon>Spongiibacteraceae</taxon>
        <taxon>Zhongshania</taxon>
    </lineage>
</organism>
<comment type="caution">
    <text evidence="8">The sequence shown here is derived from an EMBL/GenBank/DDBJ whole genome shotgun (WGS) entry which is preliminary data.</text>
</comment>
<dbReference type="EMBL" id="JAHWDQ010000004">
    <property type="protein sequence ID" value="MBW2942127.1"/>
    <property type="molecule type" value="Genomic_DNA"/>
</dbReference>
<dbReference type="Pfam" id="PF03150">
    <property type="entry name" value="CCP_MauG"/>
    <property type="match status" value="1"/>
</dbReference>
<dbReference type="PROSITE" id="PS51007">
    <property type="entry name" value="CYTC"/>
    <property type="match status" value="1"/>
</dbReference>
<evidence type="ECO:0000313" key="8">
    <source>
        <dbReference type="EMBL" id="MBW2942127.1"/>
    </source>
</evidence>
<keyword evidence="2 5" id="KW-0479">Metal-binding</keyword>
<evidence type="ECO:0000256" key="4">
    <source>
        <dbReference type="ARBA" id="ARBA00023004"/>
    </source>
</evidence>
<dbReference type="RefSeq" id="WP_219044365.1">
    <property type="nucleotide sequence ID" value="NZ_JAHWDQ010000004.1"/>
</dbReference>
<evidence type="ECO:0000256" key="3">
    <source>
        <dbReference type="ARBA" id="ARBA00023002"/>
    </source>
</evidence>
<dbReference type="Proteomes" id="UP001166291">
    <property type="component" value="Unassembled WGS sequence"/>
</dbReference>
<evidence type="ECO:0000256" key="2">
    <source>
        <dbReference type="ARBA" id="ARBA00022723"/>
    </source>
</evidence>
<feature type="chain" id="PRO_5045757730" evidence="6">
    <location>
        <begin position="19"/>
        <end position="382"/>
    </location>
</feature>
<keyword evidence="8" id="KW-0575">Peroxidase</keyword>
<keyword evidence="9" id="KW-1185">Reference proteome</keyword>
<feature type="signal peptide" evidence="6">
    <location>
        <begin position="1"/>
        <end position="18"/>
    </location>
</feature>
<accession>A0ABS6VUY0</accession>
<proteinExistence type="predicted"/>
<name>A0ABS6VUY0_9GAMM</name>
<evidence type="ECO:0000259" key="7">
    <source>
        <dbReference type="PROSITE" id="PS51007"/>
    </source>
</evidence>
<evidence type="ECO:0000256" key="5">
    <source>
        <dbReference type="PROSITE-ProRule" id="PRU00433"/>
    </source>
</evidence>
<sequence>MRLLIIWLCGASASVPLAASEWTLSDVCPAGFHQRNDACYLQSFYNDYGSLQESGVGGLKTGLPPLREGFSAQQIDLGRLLFFDPLLSVDGDMACSSCHQPARGFSDGLAGSAGRHGQAMTRSAPTLWNVGFLRELFWDARASSLEEQMQGPLFAQEEMANTPAQLLKSLQDNANYRELFKQAFNGEPLRLEQVYTALTAFQSSLVSLSSRYDLYANGFHEVLTQPEIDGMNVFRSFVARCAECHTPPLFTNQQIAVIGSPEPDGVALDIGVAAITGDESQRGGFRVPTLRNIELTAPYMHSGRFNTLRDAVAFYTGGRGHAVPKGEHLSLHWHIWEPNLADHELDLLVAFLKTLTDQSFMPVLPQKVPSGLAPVATQILTH</sequence>
<reference evidence="8" key="1">
    <citation type="submission" date="2021-07" db="EMBL/GenBank/DDBJ databases">
        <title>Zhongshania sp. CAU 1632 isolated from seawater.</title>
        <authorList>
            <person name="Kim W."/>
        </authorList>
    </citation>
    <scope>NUCLEOTIDE SEQUENCE</scope>
    <source>
        <strain evidence="8">CAU 1632</strain>
    </source>
</reference>
<keyword evidence="3" id="KW-0560">Oxidoreductase</keyword>
<dbReference type="InterPro" id="IPR051395">
    <property type="entry name" value="Cytochrome_c_Peroxidase/MauG"/>
</dbReference>